<name>A0A1Y0B057_9LAMI</name>
<evidence type="ECO:0000313" key="1">
    <source>
        <dbReference type="EMBL" id="ART30764.1"/>
    </source>
</evidence>
<keyword evidence="1" id="KW-0496">Mitochondrion</keyword>
<accession>A0A1Y0B057</accession>
<geneLocation type="mitochondrion" evidence="1"/>
<dbReference type="EMBL" id="KY774314">
    <property type="protein sequence ID" value="ART30764.1"/>
    <property type="molecule type" value="Genomic_DNA"/>
</dbReference>
<dbReference type="AlphaFoldDB" id="A0A1Y0B057"/>
<proteinExistence type="predicted"/>
<protein>
    <submittedName>
        <fullName evidence="1">Uncharacterized protein</fullName>
    </submittedName>
</protein>
<organism evidence="1">
    <name type="scientific">Utricularia reniformis</name>
    <dbReference type="NCBI Taxonomy" id="192314"/>
    <lineage>
        <taxon>Eukaryota</taxon>
        <taxon>Viridiplantae</taxon>
        <taxon>Streptophyta</taxon>
        <taxon>Embryophyta</taxon>
        <taxon>Tracheophyta</taxon>
        <taxon>Spermatophyta</taxon>
        <taxon>Magnoliopsida</taxon>
        <taxon>eudicotyledons</taxon>
        <taxon>Gunneridae</taxon>
        <taxon>Pentapetalae</taxon>
        <taxon>asterids</taxon>
        <taxon>lamiids</taxon>
        <taxon>Lamiales</taxon>
        <taxon>Lentibulariaceae</taxon>
        <taxon>Utricularia</taxon>
    </lineage>
</organism>
<reference evidence="1" key="1">
    <citation type="submission" date="2017-03" db="EMBL/GenBank/DDBJ databases">
        <title>The mitochondrial genome of the carnivorous plant Utricularia reniformis (Lentibulariaceae): structure, comparative analysis and evolutionary landmarks.</title>
        <authorList>
            <person name="Silva S.R."/>
            <person name="Alvarenga D.O."/>
            <person name="Michael T.P."/>
            <person name="Miranda V.F.O."/>
            <person name="Varani A.M."/>
        </authorList>
    </citation>
    <scope>NUCLEOTIDE SEQUENCE</scope>
</reference>
<sequence>MRTGVLHLSLVSRFPFILPWINPFLINGWGNFSTREAGS</sequence>
<gene>
    <name evidence="1" type="ORF">AEK19_MT0508</name>
</gene>